<keyword evidence="3" id="KW-1185">Reference proteome</keyword>
<gene>
    <name evidence="2" type="ORF">JMJ56_13910</name>
</gene>
<evidence type="ECO:0000313" key="3">
    <source>
        <dbReference type="Proteomes" id="UP000660885"/>
    </source>
</evidence>
<evidence type="ECO:0000313" key="2">
    <source>
        <dbReference type="EMBL" id="MBL6079108.1"/>
    </source>
</evidence>
<dbReference type="RefSeq" id="WP_202832363.1">
    <property type="nucleotide sequence ID" value="NZ_JAETWB010000005.1"/>
</dbReference>
<organism evidence="2 3">
    <name type="scientific">Belnapia arida</name>
    <dbReference type="NCBI Taxonomy" id="2804533"/>
    <lineage>
        <taxon>Bacteria</taxon>
        <taxon>Pseudomonadati</taxon>
        <taxon>Pseudomonadota</taxon>
        <taxon>Alphaproteobacteria</taxon>
        <taxon>Acetobacterales</taxon>
        <taxon>Roseomonadaceae</taxon>
        <taxon>Belnapia</taxon>
    </lineage>
</organism>
<feature type="transmembrane region" description="Helical" evidence="1">
    <location>
        <begin position="50"/>
        <end position="71"/>
    </location>
</feature>
<keyword evidence="1" id="KW-0472">Membrane</keyword>
<evidence type="ECO:0000256" key="1">
    <source>
        <dbReference type="SAM" id="Phobius"/>
    </source>
</evidence>
<dbReference type="EMBL" id="JAETWB010000005">
    <property type="protein sequence ID" value="MBL6079108.1"/>
    <property type="molecule type" value="Genomic_DNA"/>
</dbReference>
<protein>
    <submittedName>
        <fullName evidence="2">Uncharacterized protein</fullName>
    </submittedName>
</protein>
<name>A0ABS1U350_9PROT</name>
<comment type="caution">
    <text evidence="2">The sequence shown here is derived from an EMBL/GenBank/DDBJ whole genome shotgun (WGS) entry which is preliminary data.</text>
</comment>
<dbReference type="Proteomes" id="UP000660885">
    <property type="component" value="Unassembled WGS sequence"/>
</dbReference>
<sequence>MRNLPGILMLAGAAWLVWSAFGRRRGAEQAAARGEAPPALHPSLQMMGGVMPPLVNLGLVIAGGQVAFAFWLTSGAGIFGPLDLIGFLALLAAYGHWLGTKARHRLPA</sequence>
<feature type="transmembrane region" description="Helical" evidence="1">
    <location>
        <begin position="78"/>
        <end position="97"/>
    </location>
</feature>
<keyword evidence="1" id="KW-0812">Transmembrane</keyword>
<accession>A0ABS1U350</accession>
<keyword evidence="1" id="KW-1133">Transmembrane helix</keyword>
<proteinExistence type="predicted"/>
<reference evidence="2 3" key="1">
    <citation type="submission" date="2021-01" db="EMBL/GenBank/DDBJ databases">
        <title>Belnapia mucosa sp. nov. and Belnapia arida sp. nov., isolated from the Tabernas Desert (Almeria, Spain).</title>
        <authorList>
            <person name="Molina-Menor E."/>
            <person name="Vidal-Verdu A."/>
            <person name="Calonge A."/>
            <person name="Satari L."/>
            <person name="Pereto J."/>
            <person name="Porcar M."/>
        </authorList>
    </citation>
    <scope>NUCLEOTIDE SEQUENCE [LARGE SCALE GENOMIC DNA]</scope>
    <source>
        <strain evidence="2 3">T18</strain>
    </source>
</reference>